<protein>
    <submittedName>
        <fullName evidence="2">Uncharacterized protein</fullName>
    </submittedName>
</protein>
<evidence type="ECO:0000313" key="3">
    <source>
        <dbReference type="Proteomes" id="UP001140513"/>
    </source>
</evidence>
<feature type="region of interest" description="Disordered" evidence="1">
    <location>
        <begin position="348"/>
        <end position="378"/>
    </location>
</feature>
<keyword evidence="3" id="KW-1185">Reference proteome</keyword>
<sequence length="378" mass="41914">MDGASTAASCITAVSSGNVMHQIDQNWVTNGVIGENHGQYEGCEYGQYFTPQTRTCAFVSNGAHISIESAPHMRHSASWYSPTPPRAAFSTVEQIGQDFHTSSACFINSLNYANNHSAQHSRSALVVPTSTTEGLKNMSTPTEPSQQNIGAIQMDAATIASVTNPDSKSAAPASAWSMTSKVEETSGPIRAASDGKIFEEQTGDIIHLDIPDDEAQQYYAEFDGHADIRKYAIPELKNGATAAEDPRARKPITRVIKNWWTGSSRAPRNKPQWIFQVADVKPTTHILNEMVQTRRHQGGADVRRTMIKIMKRFWNAHLVQEFGHDWASKADERDEQMKEMEDFLIELGDVSDRKKVQHDEEGAEGSERPAPNKKGWLW</sequence>
<comment type="caution">
    <text evidence="2">The sequence shown here is derived from an EMBL/GenBank/DDBJ whole genome shotgun (WGS) entry which is preliminary data.</text>
</comment>
<dbReference type="OrthoDB" id="3748578at2759"/>
<proteinExistence type="predicted"/>
<reference evidence="2" key="1">
    <citation type="submission" date="2022-10" db="EMBL/GenBank/DDBJ databases">
        <title>Tapping the CABI collections for fungal endophytes: first genome assemblies for Collariella, Neodidymelliopsis, Ascochyta clinopodiicola, Didymella pomorum, Didymosphaeria variabile, Neocosmospora piperis and Neocucurbitaria cava.</title>
        <authorList>
            <person name="Hill R."/>
        </authorList>
    </citation>
    <scope>NUCLEOTIDE SEQUENCE</scope>
    <source>
        <strain evidence="2">IMI 356815</strain>
    </source>
</reference>
<feature type="compositionally biased region" description="Basic and acidic residues" evidence="1">
    <location>
        <begin position="350"/>
        <end position="360"/>
    </location>
</feature>
<dbReference type="RefSeq" id="XP_056068238.1">
    <property type="nucleotide sequence ID" value="XM_056218973.1"/>
</dbReference>
<name>A0A9W8XFA7_9PLEO</name>
<accession>A0A9W8XFA7</accession>
<gene>
    <name evidence="2" type="ORF">N0V89_010229</name>
</gene>
<evidence type="ECO:0000313" key="2">
    <source>
        <dbReference type="EMBL" id="KAJ4348850.1"/>
    </source>
</evidence>
<dbReference type="AlphaFoldDB" id="A0A9W8XFA7"/>
<organism evidence="2 3">
    <name type="scientific">Didymosphaeria variabile</name>
    <dbReference type="NCBI Taxonomy" id="1932322"/>
    <lineage>
        <taxon>Eukaryota</taxon>
        <taxon>Fungi</taxon>
        <taxon>Dikarya</taxon>
        <taxon>Ascomycota</taxon>
        <taxon>Pezizomycotina</taxon>
        <taxon>Dothideomycetes</taxon>
        <taxon>Pleosporomycetidae</taxon>
        <taxon>Pleosporales</taxon>
        <taxon>Massarineae</taxon>
        <taxon>Didymosphaeriaceae</taxon>
        <taxon>Didymosphaeria</taxon>
    </lineage>
</organism>
<dbReference type="Proteomes" id="UP001140513">
    <property type="component" value="Unassembled WGS sequence"/>
</dbReference>
<dbReference type="GeneID" id="80913759"/>
<evidence type="ECO:0000256" key="1">
    <source>
        <dbReference type="SAM" id="MobiDB-lite"/>
    </source>
</evidence>
<dbReference type="EMBL" id="JAPEUX010000007">
    <property type="protein sequence ID" value="KAJ4348850.1"/>
    <property type="molecule type" value="Genomic_DNA"/>
</dbReference>